<dbReference type="GO" id="GO:0006633">
    <property type="term" value="P:fatty acid biosynthetic process"/>
    <property type="evidence" value="ECO:0007669"/>
    <property type="project" value="TreeGrafter"/>
</dbReference>
<dbReference type="OrthoDB" id="9801302at2"/>
<keyword evidence="4" id="KW-0067">ATP-binding</keyword>
<evidence type="ECO:0000256" key="4">
    <source>
        <dbReference type="ARBA" id="ARBA00022840"/>
    </source>
</evidence>
<keyword evidence="8" id="KW-1185">Reference proteome</keyword>
<evidence type="ECO:0000256" key="1">
    <source>
        <dbReference type="ARBA" id="ARBA00006432"/>
    </source>
</evidence>
<dbReference type="CDD" id="cd05972">
    <property type="entry name" value="MACS_like"/>
    <property type="match status" value="1"/>
</dbReference>
<dbReference type="SUPFAM" id="SSF56801">
    <property type="entry name" value="Acetyl-CoA synthetase-like"/>
    <property type="match status" value="1"/>
</dbReference>
<dbReference type="GO" id="GO:0006637">
    <property type="term" value="P:acyl-CoA metabolic process"/>
    <property type="evidence" value="ECO:0007669"/>
    <property type="project" value="TreeGrafter"/>
</dbReference>
<dbReference type="InterPro" id="IPR042099">
    <property type="entry name" value="ANL_N_sf"/>
</dbReference>
<evidence type="ECO:0000313" key="7">
    <source>
        <dbReference type="EMBL" id="ADK83681.1"/>
    </source>
</evidence>
<dbReference type="InterPro" id="IPR045851">
    <property type="entry name" value="AMP-bd_C_sf"/>
</dbReference>
<sequence>MAQFETGRTAEYHRIFQQFAWNVPADFNFGFDVVDTWAADRTKLAVLSLSEDGEHAEHMSFFELSRLSDRFANVLVDLGLKKGDRVLIILHSIPQWYVAMIAMFKLGVVPMPGTVLLTAKDISYRVNRAEAAMVITDLDHVARVDEVARQCPTLKHKLVVGDKAPGWVDYEAAMAAAPARLERGCLGQVSPADPMLLYFTSGTTGQPKMVLHSHAYPLGHEVTARYVLGLKPTDLHWTISETGWAKAAWGKLFGQMLVGAAILQRKSASGFSPENTLKAMERYGVTTFCAPPTVYRMLIQQDLKAYNFTLRRCLSAGEPMNPEVIKAWRDGTGLDIYDFYGQTETVSLISNYEFMPLKYGSVGLPTPGHDMRVVDENGVELAPNEEGYIALYLGGQRPPGLMMEYWRDDEAMAASFRGDFYYTGDRAYRDEEGYFWFVGRNDDIIKSSGYRIGPFEVESVLLEHPAVAECAVVGAPDPNGVRGVVVKAFVVLAKGLAPSDELTKEIQDHVKTSTAPYKYPRIIEYRQTLPKTISGKILRRELRAEK</sequence>
<evidence type="ECO:0000259" key="6">
    <source>
        <dbReference type="Pfam" id="PF13193"/>
    </source>
</evidence>
<protein>
    <submittedName>
        <fullName evidence="7">AMP-dependent synthetase and ligase</fullName>
    </submittedName>
</protein>
<dbReference type="EMBL" id="CP002085">
    <property type="protein sequence ID" value="ADK83681.1"/>
    <property type="molecule type" value="Genomic_DNA"/>
</dbReference>
<keyword evidence="2 7" id="KW-0436">Ligase</keyword>
<dbReference type="InterPro" id="IPR025110">
    <property type="entry name" value="AMP-bd_C"/>
</dbReference>
<accession>E1QDP5</accession>
<dbReference type="Pfam" id="PF00501">
    <property type="entry name" value="AMP-binding"/>
    <property type="match status" value="1"/>
</dbReference>
<reference evidence="7 8" key="1">
    <citation type="journal article" date="2010" name="Stand. Genomic Sci.">
        <title>Complete genome sequence of Desulfarculus baarsii type strain (2st14).</title>
        <authorList>
            <person name="Sun H."/>
            <person name="Spring S."/>
            <person name="Lapidus A."/>
            <person name="Davenport K."/>
            <person name="Del Rio T.G."/>
            <person name="Tice H."/>
            <person name="Nolan M."/>
            <person name="Copeland A."/>
            <person name="Cheng J.F."/>
            <person name="Lucas S."/>
            <person name="Tapia R."/>
            <person name="Goodwin L."/>
            <person name="Pitluck S."/>
            <person name="Ivanova N."/>
            <person name="Pagani I."/>
            <person name="Mavromatis K."/>
            <person name="Ovchinnikova G."/>
            <person name="Pati A."/>
            <person name="Chen A."/>
            <person name="Palaniappan K."/>
            <person name="Hauser L."/>
            <person name="Chang Y.J."/>
            <person name="Jeffries C.D."/>
            <person name="Detter J.C."/>
            <person name="Han C."/>
            <person name="Rohde M."/>
            <person name="Brambilla E."/>
            <person name="Goker M."/>
            <person name="Woyke T."/>
            <person name="Bristow J."/>
            <person name="Eisen J.A."/>
            <person name="Markowitz V."/>
            <person name="Hugenholtz P."/>
            <person name="Kyrpides N.C."/>
            <person name="Klenk H.P."/>
            <person name="Land M."/>
        </authorList>
    </citation>
    <scope>NUCLEOTIDE SEQUENCE [LARGE SCALE GENOMIC DNA]</scope>
    <source>
        <strain evidence="8">ATCC 33931 / DSM 2075 / LMG 7858 / VKM B-1802 / 2st14</strain>
    </source>
</reference>
<dbReference type="Pfam" id="PF13193">
    <property type="entry name" value="AMP-binding_C"/>
    <property type="match status" value="1"/>
</dbReference>
<evidence type="ECO:0000256" key="3">
    <source>
        <dbReference type="ARBA" id="ARBA00022741"/>
    </source>
</evidence>
<dbReference type="InterPro" id="IPR020845">
    <property type="entry name" value="AMP-binding_CS"/>
</dbReference>
<keyword evidence="3" id="KW-0547">Nucleotide-binding</keyword>
<dbReference type="Gene3D" id="3.30.300.30">
    <property type="match status" value="1"/>
</dbReference>
<dbReference type="PROSITE" id="PS00455">
    <property type="entry name" value="AMP_BINDING"/>
    <property type="match status" value="1"/>
</dbReference>
<proteinExistence type="inferred from homology"/>
<dbReference type="GO" id="GO:0015645">
    <property type="term" value="F:fatty acid ligase activity"/>
    <property type="evidence" value="ECO:0007669"/>
    <property type="project" value="TreeGrafter"/>
</dbReference>
<gene>
    <name evidence="7" type="ordered locus">Deba_0305</name>
</gene>
<dbReference type="PANTHER" id="PTHR43605:SF10">
    <property type="entry name" value="ACYL-COA SYNTHETASE MEDIUM CHAIN FAMILY MEMBER 3"/>
    <property type="match status" value="1"/>
</dbReference>
<dbReference type="FunFam" id="3.30.300.30:FF:000005">
    <property type="entry name" value="Acyl-coenzyme A synthetase ACSM5, mitochondrial"/>
    <property type="match status" value="1"/>
</dbReference>
<organism evidence="7 8">
    <name type="scientific">Desulfarculus baarsii (strain ATCC 33931 / DSM 2075 / LMG 7858 / VKM B-1802 / 2st14)</name>
    <dbReference type="NCBI Taxonomy" id="644282"/>
    <lineage>
        <taxon>Bacteria</taxon>
        <taxon>Pseudomonadati</taxon>
        <taxon>Thermodesulfobacteriota</taxon>
        <taxon>Desulfarculia</taxon>
        <taxon>Desulfarculales</taxon>
        <taxon>Desulfarculaceae</taxon>
        <taxon>Desulfarculus</taxon>
    </lineage>
</organism>
<dbReference type="InterPro" id="IPR000873">
    <property type="entry name" value="AMP-dep_synth/lig_dom"/>
</dbReference>
<dbReference type="Gene3D" id="3.40.50.12780">
    <property type="entry name" value="N-terminal domain of ligase-like"/>
    <property type="match status" value="1"/>
</dbReference>
<dbReference type="AlphaFoldDB" id="E1QDP5"/>
<dbReference type="RefSeq" id="WP_013257137.1">
    <property type="nucleotide sequence ID" value="NC_014365.1"/>
</dbReference>
<dbReference type="HOGENOM" id="CLU_000022_59_10_7"/>
<evidence type="ECO:0000259" key="5">
    <source>
        <dbReference type="Pfam" id="PF00501"/>
    </source>
</evidence>
<dbReference type="GO" id="GO:0016405">
    <property type="term" value="F:CoA-ligase activity"/>
    <property type="evidence" value="ECO:0007669"/>
    <property type="project" value="UniProtKB-ARBA"/>
</dbReference>
<feature type="domain" description="AMP-dependent synthetase/ligase" evidence="5">
    <location>
        <begin position="48"/>
        <end position="406"/>
    </location>
</feature>
<dbReference type="InterPro" id="IPR051087">
    <property type="entry name" value="Mitochondrial_ACSM"/>
</dbReference>
<dbReference type="eggNOG" id="COG0365">
    <property type="taxonomic scope" value="Bacteria"/>
</dbReference>
<feature type="domain" description="AMP-binding enzyme C-terminal" evidence="6">
    <location>
        <begin position="456"/>
        <end position="536"/>
    </location>
</feature>
<dbReference type="GO" id="GO:0005524">
    <property type="term" value="F:ATP binding"/>
    <property type="evidence" value="ECO:0007669"/>
    <property type="project" value="UniProtKB-KW"/>
</dbReference>
<name>E1QDP5_DESB2</name>
<dbReference type="PANTHER" id="PTHR43605">
    <property type="entry name" value="ACYL-COENZYME A SYNTHETASE"/>
    <property type="match status" value="1"/>
</dbReference>
<dbReference type="STRING" id="644282.Deba_0305"/>
<dbReference type="Proteomes" id="UP000009047">
    <property type="component" value="Chromosome"/>
</dbReference>
<evidence type="ECO:0000313" key="8">
    <source>
        <dbReference type="Proteomes" id="UP000009047"/>
    </source>
</evidence>
<comment type="similarity">
    <text evidence="1">Belongs to the ATP-dependent AMP-binding enzyme family.</text>
</comment>
<dbReference type="GO" id="GO:0004321">
    <property type="term" value="F:fatty-acyl-CoA synthase activity"/>
    <property type="evidence" value="ECO:0007669"/>
    <property type="project" value="TreeGrafter"/>
</dbReference>
<evidence type="ECO:0000256" key="2">
    <source>
        <dbReference type="ARBA" id="ARBA00022598"/>
    </source>
</evidence>
<dbReference type="KEGG" id="dbr:Deba_0305"/>